<evidence type="ECO:0000313" key="1">
    <source>
        <dbReference type="EMBL" id="KRZ76192.1"/>
    </source>
</evidence>
<evidence type="ECO:0000313" key="2">
    <source>
        <dbReference type="Proteomes" id="UP000054843"/>
    </source>
</evidence>
<dbReference type="AlphaFoldDB" id="A0A0V1MX97"/>
<keyword evidence="2" id="KW-1185">Reference proteome</keyword>
<accession>A0A0V1MX97</accession>
<dbReference type="Proteomes" id="UP000054843">
    <property type="component" value="Unassembled WGS sequence"/>
</dbReference>
<reference evidence="1 2" key="1">
    <citation type="submission" date="2015-01" db="EMBL/GenBank/DDBJ databases">
        <title>Evolution of Trichinella species and genotypes.</title>
        <authorList>
            <person name="Korhonen P.K."/>
            <person name="Edoardo P."/>
            <person name="Giuseppe L.R."/>
            <person name="Gasser R.B."/>
        </authorList>
    </citation>
    <scope>NUCLEOTIDE SEQUENCE [LARGE SCALE GENOMIC DNA]</scope>
    <source>
        <strain evidence="1">ISS1980</strain>
    </source>
</reference>
<name>A0A0V1MX97_9BILA</name>
<dbReference type="EMBL" id="JYDO01000030">
    <property type="protein sequence ID" value="KRZ76192.1"/>
    <property type="molecule type" value="Genomic_DNA"/>
</dbReference>
<comment type="caution">
    <text evidence="1">The sequence shown here is derived from an EMBL/GenBank/DDBJ whole genome shotgun (WGS) entry which is preliminary data.</text>
</comment>
<organism evidence="1 2">
    <name type="scientific">Trichinella papuae</name>
    <dbReference type="NCBI Taxonomy" id="268474"/>
    <lineage>
        <taxon>Eukaryota</taxon>
        <taxon>Metazoa</taxon>
        <taxon>Ecdysozoa</taxon>
        <taxon>Nematoda</taxon>
        <taxon>Enoplea</taxon>
        <taxon>Dorylaimia</taxon>
        <taxon>Trichinellida</taxon>
        <taxon>Trichinellidae</taxon>
        <taxon>Trichinella</taxon>
    </lineage>
</organism>
<proteinExistence type="predicted"/>
<protein>
    <submittedName>
        <fullName evidence="1">Uncharacterized protein</fullName>
    </submittedName>
</protein>
<sequence length="81" mass="9396">MRTYNVKTIIVITYSLINEGIVEKTGTRFLTGGLHTDKVNNREVRMLPLVISVGNPKFREIFLGFLQIKLYHKFCRLKIKA</sequence>
<gene>
    <name evidence="1" type="ORF">T10_142</name>
</gene>